<feature type="region of interest" description="Disordered" evidence="1">
    <location>
        <begin position="1"/>
        <end position="39"/>
    </location>
</feature>
<reference evidence="2 3" key="1">
    <citation type="journal article" date="2018" name="ISME J.">
        <title>Involvement of Burkholderiaceae and sulfurous volatiles in disease-suppressive soils.</title>
        <authorList>
            <person name="Carrion V.J."/>
            <person name="Cordovez V."/>
            <person name="Tyc O."/>
            <person name="Etalo D.W."/>
            <person name="de Bruijn I."/>
            <person name="de Jager V.C."/>
            <person name="Medema M.H."/>
            <person name="Eberl L."/>
            <person name="Raaijmakers J.M."/>
        </authorList>
    </citation>
    <scope>NUCLEOTIDE SEQUENCE [LARGE SCALE GENOMIC DNA]</scope>
    <source>
        <strain evidence="3">mHSR5</strain>
    </source>
</reference>
<evidence type="ECO:0000256" key="1">
    <source>
        <dbReference type="SAM" id="MobiDB-lite"/>
    </source>
</evidence>
<dbReference type="Proteomes" id="UP000253104">
    <property type="component" value="Chromosome mHSR5_B"/>
</dbReference>
<dbReference type="EMBL" id="CP024903">
    <property type="protein sequence ID" value="AXF24301.1"/>
    <property type="molecule type" value="Genomic_DNA"/>
</dbReference>
<feature type="compositionally biased region" description="Basic and acidic residues" evidence="1">
    <location>
        <begin position="16"/>
        <end position="36"/>
    </location>
</feature>
<name>A0A2Z5N436_BURPY</name>
<organism evidence="2 3">
    <name type="scientific">Burkholderia pyrrocinia</name>
    <name type="common">Pseudomonas pyrrocinia</name>
    <dbReference type="NCBI Taxonomy" id="60550"/>
    <lineage>
        <taxon>Bacteria</taxon>
        <taxon>Pseudomonadati</taxon>
        <taxon>Pseudomonadota</taxon>
        <taxon>Betaproteobacteria</taxon>
        <taxon>Burkholderiales</taxon>
        <taxon>Burkholderiaceae</taxon>
        <taxon>Burkholderia</taxon>
        <taxon>Burkholderia cepacia complex</taxon>
    </lineage>
</organism>
<proteinExistence type="predicted"/>
<evidence type="ECO:0000313" key="3">
    <source>
        <dbReference type="Proteomes" id="UP000253104"/>
    </source>
</evidence>
<dbReference type="AlphaFoldDB" id="A0A2Z5N436"/>
<evidence type="ECO:0000313" key="2">
    <source>
        <dbReference type="EMBL" id="AXF24301.1"/>
    </source>
</evidence>
<gene>
    <name evidence="2" type="ORF">CUJ89_28760</name>
</gene>
<protein>
    <submittedName>
        <fullName evidence="2">Uncharacterized protein</fullName>
    </submittedName>
</protein>
<accession>A0A2Z5N436</accession>
<sequence>MQDASPCSARARPIASHRDPHDARHPAAIEEKDKNMGKRQVAKKNERALLMSESDFVKVPEPETILAQVVEAERPRRRT</sequence>
<dbReference type="RefSeq" id="WP_114180679.1">
    <property type="nucleotide sequence ID" value="NZ_CP024903.1"/>
</dbReference>